<comment type="similarity">
    <text evidence="1">Belongs to the SCO1/2 family.</text>
</comment>
<dbReference type="PANTHER" id="PTHR12151">
    <property type="entry name" value="ELECTRON TRANSPORT PROTIN SCO1/SENC FAMILY MEMBER"/>
    <property type="match status" value="1"/>
</dbReference>
<evidence type="ECO:0000256" key="2">
    <source>
        <dbReference type="ARBA" id="ARBA00023008"/>
    </source>
</evidence>
<accession>A0ABU1TD51</accession>
<dbReference type="InterPro" id="IPR036249">
    <property type="entry name" value="Thioredoxin-like_sf"/>
</dbReference>
<dbReference type="InterPro" id="IPR003782">
    <property type="entry name" value="SCO1/SenC"/>
</dbReference>
<dbReference type="Gene3D" id="3.40.30.10">
    <property type="entry name" value="Glutaredoxin"/>
    <property type="match status" value="1"/>
</dbReference>
<dbReference type="CDD" id="cd02968">
    <property type="entry name" value="SCO"/>
    <property type="match status" value="1"/>
</dbReference>
<sequence>MKKLLLLSAAGLAFLNACKPNNQAKLPILGNREPVTKTVDGKTVTDTVYSTIPGFKFVNQYADTITSKSLDGKIYVADFFFTTCPSICPVMHRNMLNVYNEFKTDDNFRIISHTIDPKYDTVPVLKRYADKLGISGNTWWLLLGTKEETYGIARNYLVSVQEKNPQGEYVHDGYFILVDKQKRIRGTYDGTDPAQVTKLIADVKILKAEPDETPAK</sequence>
<protein>
    <submittedName>
        <fullName evidence="4">Protein SCO1/2</fullName>
    </submittedName>
</protein>
<name>A0ABU1TD51_9SPHI</name>
<dbReference type="EMBL" id="JAVDUU010000003">
    <property type="protein sequence ID" value="MDR6943268.1"/>
    <property type="molecule type" value="Genomic_DNA"/>
</dbReference>
<proteinExistence type="inferred from homology"/>
<dbReference type="PROSITE" id="PS51352">
    <property type="entry name" value="THIOREDOXIN_2"/>
    <property type="match status" value="1"/>
</dbReference>
<feature type="domain" description="Thioredoxin" evidence="3">
    <location>
        <begin position="38"/>
        <end position="208"/>
    </location>
</feature>
<dbReference type="Proteomes" id="UP001247620">
    <property type="component" value="Unassembled WGS sequence"/>
</dbReference>
<dbReference type="InterPro" id="IPR013766">
    <property type="entry name" value="Thioredoxin_domain"/>
</dbReference>
<evidence type="ECO:0000313" key="4">
    <source>
        <dbReference type="EMBL" id="MDR6943268.1"/>
    </source>
</evidence>
<organism evidence="4 5">
    <name type="scientific">Mucilaginibacter pocheonensis</name>
    <dbReference type="NCBI Taxonomy" id="398050"/>
    <lineage>
        <taxon>Bacteria</taxon>
        <taxon>Pseudomonadati</taxon>
        <taxon>Bacteroidota</taxon>
        <taxon>Sphingobacteriia</taxon>
        <taxon>Sphingobacteriales</taxon>
        <taxon>Sphingobacteriaceae</taxon>
        <taxon>Mucilaginibacter</taxon>
    </lineage>
</organism>
<dbReference type="Pfam" id="PF02630">
    <property type="entry name" value="SCO1-SenC"/>
    <property type="match status" value="1"/>
</dbReference>
<keyword evidence="5" id="KW-1185">Reference proteome</keyword>
<dbReference type="RefSeq" id="WP_310097227.1">
    <property type="nucleotide sequence ID" value="NZ_JAVDUU010000003.1"/>
</dbReference>
<evidence type="ECO:0000313" key="5">
    <source>
        <dbReference type="Proteomes" id="UP001247620"/>
    </source>
</evidence>
<gene>
    <name evidence="4" type="ORF">J2W55_003121</name>
</gene>
<dbReference type="PANTHER" id="PTHR12151:SF25">
    <property type="entry name" value="LINALOOL DEHYDRATASE_ISOMERASE DOMAIN-CONTAINING PROTEIN"/>
    <property type="match status" value="1"/>
</dbReference>
<evidence type="ECO:0000259" key="3">
    <source>
        <dbReference type="PROSITE" id="PS51352"/>
    </source>
</evidence>
<reference evidence="4 5" key="1">
    <citation type="submission" date="2023-07" db="EMBL/GenBank/DDBJ databases">
        <title>Sorghum-associated microbial communities from plants grown in Nebraska, USA.</title>
        <authorList>
            <person name="Schachtman D."/>
        </authorList>
    </citation>
    <scope>NUCLEOTIDE SEQUENCE [LARGE SCALE GENOMIC DNA]</scope>
    <source>
        <strain evidence="4 5">3262</strain>
    </source>
</reference>
<dbReference type="SUPFAM" id="SSF52833">
    <property type="entry name" value="Thioredoxin-like"/>
    <property type="match status" value="1"/>
</dbReference>
<comment type="caution">
    <text evidence="4">The sequence shown here is derived from an EMBL/GenBank/DDBJ whole genome shotgun (WGS) entry which is preliminary data.</text>
</comment>
<keyword evidence="2" id="KW-0186">Copper</keyword>
<evidence type="ECO:0000256" key="1">
    <source>
        <dbReference type="ARBA" id="ARBA00010996"/>
    </source>
</evidence>